<gene>
    <name evidence="1" type="ORF">BV25DRAFT_1936361</name>
</gene>
<evidence type="ECO:0000313" key="2">
    <source>
        <dbReference type="Proteomes" id="UP000814140"/>
    </source>
</evidence>
<comment type="caution">
    <text evidence="1">The sequence shown here is derived from an EMBL/GenBank/DDBJ whole genome shotgun (WGS) entry which is preliminary data.</text>
</comment>
<protein>
    <submittedName>
        <fullName evidence="1">Uncharacterized protein</fullName>
    </submittedName>
</protein>
<sequence length="599" mass="66788">MSTLCSARAKFKKLQGLLELTDTHLQWTQDGKKAPMLSVPHSDAAALFSSKESSPQVKLRVSVYGDDDGHTFNFTSARPVAVAEREAFKTELTNIISRNRTVREKSVLKPPVSATPIAPVSNGAVARAPLPVSRPSTSRAASVSSDARTPGTPSSDPAHDFRLRKKVLVKTPELAALHRELVMTGQITESEFWEGREHLLLAQAAAETQKKGRPGQLVDPRPQAVEGGEVKIVITPQLVHDIFEEFPVVAKAYDENVPGKLSEAEFWKRYFQSKLFHSHRASIRSTATQHVVKDDAIFDKYLEKPDDQLEPRRQRESNVDLFIDLEATYEDHEETGNEKDFTMQAGKQRGALPLIRKFNEHSERLLKTSMYGSPAKRRRVESADSSDPWNHYAQLDLDDLHDPDTSPGIILDMQDRQRYFEGRAAGASAEEVPRPAVDLRVALQEAKRDLEGWSADLAQLKIERKAGDTALTSMTANVAARLDVNKRKNDIPEDIFRQMRTCQTAANEFLRQFWSSIYPPATDLQTLATPATPQQKAAKATRMVGYLSKTPEKVNAIVIAAHAAGVDRQKVEIGMKPILDAVDKALSFWRTRKPPANRP</sequence>
<accession>A0ACB8T6E3</accession>
<reference evidence="1" key="1">
    <citation type="submission" date="2021-03" db="EMBL/GenBank/DDBJ databases">
        <authorList>
            <consortium name="DOE Joint Genome Institute"/>
            <person name="Ahrendt S."/>
            <person name="Looney B.P."/>
            <person name="Miyauchi S."/>
            <person name="Morin E."/>
            <person name="Drula E."/>
            <person name="Courty P.E."/>
            <person name="Chicoki N."/>
            <person name="Fauchery L."/>
            <person name="Kohler A."/>
            <person name="Kuo A."/>
            <person name="Labutti K."/>
            <person name="Pangilinan J."/>
            <person name="Lipzen A."/>
            <person name="Riley R."/>
            <person name="Andreopoulos W."/>
            <person name="He G."/>
            <person name="Johnson J."/>
            <person name="Barry K.W."/>
            <person name="Grigoriev I.V."/>
            <person name="Nagy L."/>
            <person name="Hibbett D."/>
            <person name="Henrissat B."/>
            <person name="Matheny P.B."/>
            <person name="Labbe J."/>
            <person name="Martin F."/>
        </authorList>
    </citation>
    <scope>NUCLEOTIDE SEQUENCE</scope>
    <source>
        <strain evidence="1">HHB10654</strain>
    </source>
</reference>
<proteinExistence type="predicted"/>
<organism evidence="1 2">
    <name type="scientific">Artomyces pyxidatus</name>
    <dbReference type="NCBI Taxonomy" id="48021"/>
    <lineage>
        <taxon>Eukaryota</taxon>
        <taxon>Fungi</taxon>
        <taxon>Dikarya</taxon>
        <taxon>Basidiomycota</taxon>
        <taxon>Agaricomycotina</taxon>
        <taxon>Agaricomycetes</taxon>
        <taxon>Russulales</taxon>
        <taxon>Auriscalpiaceae</taxon>
        <taxon>Artomyces</taxon>
    </lineage>
</organism>
<keyword evidence="2" id="KW-1185">Reference proteome</keyword>
<dbReference type="EMBL" id="MU277202">
    <property type="protein sequence ID" value="KAI0063716.1"/>
    <property type="molecule type" value="Genomic_DNA"/>
</dbReference>
<dbReference type="Proteomes" id="UP000814140">
    <property type="component" value="Unassembled WGS sequence"/>
</dbReference>
<reference evidence="1" key="2">
    <citation type="journal article" date="2022" name="New Phytol.">
        <title>Evolutionary transition to the ectomycorrhizal habit in the genomes of a hyperdiverse lineage of mushroom-forming fungi.</title>
        <authorList>
            <person name="Looney B."/>
            <person name="Miyauchi S."/>
            <person name="Morin E."/>
            <person name="Drula E."/>
            <person name="Courty P.E."/>
            <person name="Kohler A."/>
            <person name="Kuo A."/>
            <person name="LaButti K."/>
            <person name="Pangilinan J."/>
            <person name="Lipzen A."/>
            <person name="Riley R."/>
            <person name="Andreopoulos W."/>
            <person name="He G."/>
            <person name="Johnson J."/>
            <person name="Nolan M."/>
            <person name="Tritt A."/>
            <person name="Barry K.W."/>
            <person name="Grigoriev I.V."/>
            <person name="Nagy L.G."/>
            <person name="Hibbett D."/>
            <person name="Henrissat B."/>
            <person name="Matheny P.B."/>
            <person name="Labbe J."/>
            <person name="Martin F.M."/>
        </authorList>
    </citation>
    <scope>NUCLEOTIDE SEQUENCE</scope>
    <source>
        <strain evidence="1">HHB10654</strain>
    </source>
</reference>
<evidence type="ECO:0000313" key="1">
    <source>
        <dbReference type="EMBL" id="KAI0063716.1"/>
    </source>
</evidence>
<name>A0ACB8T6E3_9AGAM</name>